<protein>
    <submittedName>
        <fullName evidence="2">Uncharacterized protein</fullName>
    </submittedName>
</protein>
<reference evidence="2" key="1">
    <citation type="submission" date="2023-10" db="EMBL/GenBank/DDBJ databases">
        <title>Whole Genome based description of the genera Actinobaculum and Actinotignum reveals a complex phylogenetic relationship within the species included in the genus Actinotignum.</title>
        <authorList>
            <person name="Jensen C.S."/>
            <person name="Dargis R."/>
            <person name="Kemp M."/>
            <person name="Christensen J.J."/>
        </authorList>
    </citation>
    <scope>NUCLEOTIDE SEQUENCE</scope>
    <source>
        <strain evidence="2">Actinobaculum_suis_CCUG19206T</strain>
    </source>
</reference>
<evidence type="ECO:0000313" key="3">
    <source>
        <dbReference type="Proteomes" id="UP001273799"/>
    </source>
</evidence>
<comment type="caution">
    <text evidence="2">The sequence shown here is derived from an EMBL/GenBank/DDBJ whole genome shotgun (WGS) entry which is preliminary data.</text>
</comment>
<gene>
    <name evidence="2" type="ORF">R6G71_08390</name>
</gene>
<organism evidence="2 3">
    <name type="scientific">Actinobaculum suis</name>
    <dbReference type="NCBI Taxonomy" id="1657"/>
    <lineage>
        <taxon>Bacteria</taxon>
        <taxon>Bacillati</taxon>
        <taxon>Actinomycetota</taxon>
        <taxon>Actinomycetes</taxon>
        <taxon>Actinomycetales</taxon>
        <taxon>Actinomycetaceae</taxon>
        <taxon>Actinobaculum</taxon>
    </lineage>
</organism>
<dbReference type="EMBL" id="JAWNFU010000006">
    <property type="protein sequence ID" value="MDY5154053.1"/>
    <property type="molecule type" value="Genomic_DNA"/>
</dbReference>
<keyword evidence="1" id="KW-0812">Transmembrane</keyword>
<evidence type="ECO:0000313" key="2">
    <source>
        <dbReference type="EMBL" id="MDY5154053.1"/>
    </source>
</evidence>
<name>A0AAW9HJD4_9ACTO</name>
<keyword evidence="1" id="KW-0472">Membrane</keyword>
<keyword evidence="1" id="KW-1133">Transmembrane helix</keyword>
<dbReference type="RefSeq" id="WP_320753533.1">
    <property type="nucleotide sequence ID" value="NZ_JAWNFU010000006.1"/>
</dbReference>
<accession>A0AAW9HJD4</accession>
<dbReference type="AlphaFoldDB" id="A0AAW9HJD4"/>
<dbReference type="Proteomes" id="UP001273799">
    <property type="component" value="Unassembled WGS sequence"/>
</dbReference>
<evidence type="ECO:0000256" key="1">
    <source>
        <dbReference type="SAM" id="Phobius"/>
    </source>
</evidence>
<feature type="transmembrane region" description="Helical" evidence="1">
    <location>
        <begin position="15"/>
        <end position="37"/>
    </location>
</feature>
<proteinExistence type="predicted"/>
<sequence length="250" mass="27353">MNDFLIILGARPIDFAIIVDIGIALIVVDAVTIIIGVHANTERIRCHIVTTSDENGRVDVLIFCVLRNGEGAVLRIVELTNRAILANLVAVLITPFDMGAQRGECSTEFNFGDVAAHSGLIRQVEVGDIEADELERHQRDIDVVAGVHLLAVARSINILNTRGNRGVMRGHRLRCPGGVCRGATEKVGRVTRVVLHDVALGIFYPDVHVVDIVEILGPLALIDVVTPTNRVATVTVRLRRTRLYVVRIFL</sequence>